<sequence length="121" mass="13240">MYRGPYLSPNARSLRRMGTETGRPCVSLVAALVAARLGPPMTLPPVSLHWPPVGPIDYFDGVDSLQLSRHLSSPARLAGWPDPPPKLTYLVHPPQCSQLSTSGSLFIYPWTHAYIIPGYSC</sequence>
<keyword evidence="2" id="KW-1185">Reference proteome</keyword>
<reference evidence="1 2" key="1">
    <citation type="submission" date="2016-12" db="EMBL/GenBank/DDBJ databases">
        <title>The genomes of Aspergillus section Nigri reveals drivers in fungal speciation.</title>
        <authorList>
            <consortium name="DOE Joint Genome Institute"/>
            <person name="Vesth T.C."/>
            <person name="Nybo J."/>
            <person name="Theobald S."/>
            <person name="Brandl J."/>
            <person name="Frisvad J.C."/>
            <person name="Nielsen K.F."/>
            <person name="Lyhne E.K."/>
            <person name="Kogle M.E."/>
            <person name="Kuo A."/>
            <person name="Riley R."/>
            <person name="Clum A."/>
            <person name="Nolan M."/>
            <person name="Lipzen A."/>
            <person name="Salamov A."/>
            <person name="Henrissat B."/>
            <person name="Wiebenga A."/>
            <person name="De Vries R.P."/>
            <person name="Grigoriev I.V."/>
            <person name="Mortensen U.H."/>
            <person name="Andersen M.R."/>
            <person name="Baker S.E."/>
        </authorList>
    </citation>
    <scope>NUCLEOTIDE SEQUENCE [LARGE SCALE GENOMIC DNA]</scope>
    <source>
        <strain evidence="1 2">CBS 115572</strain>
    </source>
</reference>
<name>A0A317X446_9EURO</name>
<proteinExistence type="predicted"/>
<evidence type="ECO:0000313" key="1">
    <source>
        <dbReference type="EMBL" id="PWY92961.1"/>
    </source>
</evidence>
<dbReference type="Proteomes" id="UP000246702">
    <property type="component" value="Unassembled WGS sequence"/>
</dbReference>
<organism evidence="1 2">
    <name type="scientific">Aspergillus sclerotioniger CBS 115572</name>
    <dbReference type="NCBI Taxonomy" id="1450535"/>
    <lineage>
        <taxon>Eukaryota</taxon>
        <taxon>Fungi</taxon>
        <taxon>Dikarya</taxon>
        <taxon>Ascomycota</taxon>
        <taxon>Pezizomycotina</taxon>
        <taxon>Eurotiomycetes</taxon>
        <taxon>Eurotiomycetidae</taxon>
        <taxon>Eurotiales</taxon>
        <taxon>Aspergillaceae</taxon>
        <taxon>Aspergillus</taxon>
        <taxon>Aspergillus subgen. Circumdati</taxon>
    </lineage>
</organism>
<dbReference type="AlphaFoldDB" id="A0A317X446"/>
<comment type="caution">
    <text evidence="1">The sequence shown here is derived from an EMBL/GenBank/DDBJ whole genome shotgun (WGS) entry which is preliminary data.</text>
</comment>
<dbReference type="EMBL" id="MSFK01000007">
    <property type="protein sequence ID" value="PWY92961.1"/>
    <property type="molecule type" value="Genomic_DNA"/>
</dbReference>
<dbReference type="RefSeq" id="XP_025469722.1">
    <property type="nucleotide sequence ID" value="XM_025607145.1"/>
</dbReference>
<evidence type="ECO:0000313" key="2">
    <source>
        <dbReference type="Proteomes" id="UP000246702"/>
    </source>
</evidence>
<accession>A0A317X446</accession>
<protein>
    <submittedName>
        <fullName evidence="1">Uncharacterized protein</fullName>
    </submittedName>
</protein>
<dbReference type="GeneID" id="37109288"/>
<gene>
    <name evidence="1" type="ORF">BO94DRAFT_357262</name>
</gene>